<keyword evidence="4" id="KW-1003">Cell membrane</keyword>
<feature type="transmembrane region" description="Helical" evidence="9">
    <location>
        <begin position="339"/>
        <end position="359"/>
    </location>
</feature>
<dbReference type="OrthoDB" id="9810759at2"/>
<feature type="transmembrane region" description="Helical" evidence="9">
    <location>
        <begin position="226"/>
        <end position="244"/>
    </location>
</feature>
<feature type="transmembrane region" description="Helical" evidence="9">
    <location>
        <begin position="278"/>
        <end position="297"/>
    </location>
</feature>
<dbReference type="Gene3D" id="1.20.1530.20">
    <property type="match status" value="1"/>
</dbReference>
<dbReference type="NCBIfam" id="NF003715">
    <property type="entry name" value="PRK05326.1-2"/>
    <property type="match status" value="1"/>
</dbReference>
<evidence type="ECO:0000256" key="1">
    <source>
        <dbReference type="ARBA" id="ARBA00004651"/>
    </source>
</evidence>
<feature type="transmembrane region" description="Helical" evidence="9">
    <location>
        <begin position="121"/>
        <end position="143"/>
    </location>
</feature>
<reference evidence="11 12" key="1">
    <citation type="submission" date="2018-04" db="EMBL/GenBank/DDBJ databases">
        <title>Novel Campyloabacter and Helicobacter Species and Strains.</title>
        <authorList>
            <person name="Mannion A.J."/>
            <person name="Shen Z."/>
            <person name="Fox J.G."/>
        </authorList>
    </citation>
    <scope>NUCLEOTIDE SEQUENCE [LARGE SCALE GENOMIC DNA]</scope>
    <source>
        <strain evidence="11 12">MIT 99-5101</strain>
    </source>
</reference>
<dbReference type="EMBL" id="NXLS01000004">
    <property type="protein sequence ID" value="RDU62962.1"/>
    <property type="molecule type" value="Genomic_DNA"/>
</dbReference>
<keyword evidence="12" id="KW-1185">Reference proteome</keyword>
<proteinExistence type="predicted"/>
<keyword evidence="6 9" id="KW-1133">Transmembrane helix</keyword>
<dbReference type="PANTHER" id="PTHR32507:SF7">
    <property type="entry name" value="K(+)_H(+) ANTIPORTER NHAP2"/>
    <property type="match status" value="1"/>
</dbReference>
<evidence type="ECO:0000313" key="12">
    <source>
        <dbReference type="Proteomes" id="UP000256650"/>
    </source>
</evidence>
<evidence type="ECO:0000256" key="9">
    <source>
        <dbReference type="SAM" id="Phobius"/>
    </source>
</evidence>
<feature type="transmembrane region" description="Helical" evidence="9">
    <location>
        <begin position="61"/>
        <end position="78"/>
    </location>
</feature>
<dbReference type="GO" id="GO:0015297">
    <property type="term" value="F:antiporter activity"/>
    <property type="evidence" value="ECO:0007669"/>
    <property type="project" value="UniProtKB-KW"/>
</dbReference>
<evidence type="ECO:0000256" key="3">
    <source>
        <dbReference type="ARBA" id="ARBA00022449"/>
    </source>
</evidence>
<feature type="transmembrane region" description="Helical" evidence="9">
    <location>
        <begin position="32"/>
        <end position="55"/>
    </location>
</feature>
<evidence type="ECO:0000256" key="7">
    <source>
        <dbReference type="ARBA" id="ARBA00023065"/>
    </source>
</evidence>
<evidence type="ECO:0000256" key="5">
    <source>
        <dbReference type="ARBA" id="ARBA00022692"/>
    </source>
</evidence>
<keyword evidence="5 9" id="KW-0812">Transmembrane</keyword>
<dbReference type="InterPro" id="IPR006153">
    <property type="entry name" value="Cation/H_exchanger_TM"/>
</dbReference>
<comment type="caution">
    <text evidence="11">The sequence shown here is derived from an EMBL/GenBank/DDBJ whole genome shotgun (WGS) entry which is preliminary data.</text>
</comment>
<keyword evidence="8 9" id="KW-0472">Membrane</keyword>
<feature type="transmembrane region" description="Helical" evidence="9">
    <location>
        <begin position="191"/>
        <end position="214"/>
    </location>
</feature>
<dbReference type="AlphaFoldDB" id="A0A3D8ICU4"/>
<name>A0A3D8ICU4_9HELI</name>
<feature type="domain" description="Cation/H+ exchanger transmembrane" evidence="10">
    <location>
        <begin position="19"/>
        <end position="390"/>
    </location>
</feature>
<evidence type="ECO:0000313" key="11">
    <source>
        <dbReference type="EMBL" id="RDU62962.1"/>
    </source>
</evidence>
<evidence type="ECO:0000259" key="10">
    <source>
        <dbReference type="Pfam" id="PF00999"/>
    </source>
</evidence>
<feature type="transmembrane region" description="Helical" evidence="9">
    <location>
        <begin position="6"/>
        <end position="25"/>
    </location>
</feature>
<keyword evidence="7" id="KW-0406">Ion transport</keyword>
<feature type="transmembrane region" description="Helical" evidence="9">
    <location>
        <begin position="303"/>
        <end position="327"/>
    </location>
</feature>
<dbReference type="NCBIfam" id="NF003716">
    <property type="entry name" value="PRK05326.1-3"/>
    <property type="match status" value="1"/>
</dbReference>
<evidence type="ECO:0000256" key="4">
    <source>
        <dbReference type="ARBA" id="ARBA00022475"/>
    </source>
</evidence>
<evidence type="ECO:0000256" key="8">
    <source>
        <dbReference type="ARBA" id="ARBA00023136"/>
    </source>
</evidence>
<dbReference type="GeneID" id="82535617"/>
<comment type="subcellular location">
    <subcellularLocation>
        <location evidence="1">Cell membrane</location>
        <topology evidence="1">Multi-pass membrane protein</topology>
    </subcellularLocation>
</comment>
<evidence type="ECO:0000256" key="6">
    <source>
        <dbReference type="ARBA" id="ARBA00022989"/>
    </source>
</evidence>
<dbReference type="Pfam" id="PF00999">
    <property type="entry name" value="Na_H_Exchanger"/>
    <property type="match status" value="1"/>
</dbReference>
<keyword evidence="2" id="KW-0813">Transport</keyword>
<feature type="transmembrane region" description="Helical" evidence="9">
    <location>
        <begin position="90"/>
        <end position="115"/>
    </location>
</feature>
<dbReference type="PANTHER" id="PTHR32507">
    <property type="entry name" value="NA(+)/H(+) ANTIPORTER 1"/>
    <property type="match status" value="1"/>
</dbReference>
<keyword evidence="3" id="KW-0050">Antiport</keyword>
<dbReference type="GO" id="GO:1902600">
    <property type="term" value="P:proton transmembrane transport"/>
    <property type="evidence" value="ECO:0007669"/>
    <property type="project" value="InterPro"/>
</dbReference>
<dbReference type="Proteomes" id="UP000256650">
    <property type="component" value="Unassembled WGS sequence"/>
</dbReference>
<organism evidence="11 12">
    <name type="scientific">Helicobacter ganmani</name>
    <dbReference type="NCBI Taxonomy" id="60246"/>
    <lineage>
        <taxon>Bacteria</taxon>
        <taxon>Pseudomonadati</taxon>
        <taxon>Campylobacterota</taxon>
        <taxon>Epsilonproteobacteria</taxon>
        <taxon>Campylobacterales</taxon>
        <taxon>Helicobacteraceae</taxon>
        <taxon>Helicobacter</taxon>
    </lineage>
</organism>
<sequence length="403" mass="44190">MTEIVNNLHLYIIAIGAILFISVYASKVSEKIGFPLLLIFLILGMLLGSEGIVGIKFDNALLAQAVGSVSLIFILYSGGLDTHWGQIKPVVVSGVMLATFGVLITAVILACFIYLMLDITILEALLLGSIISSTDAAAVFMIFRSHQIRLKHNIKPLLELESGSNDPMAIFLTITILQLIVMHNVTSVAEWIVQFVAQFAIGGAIGLLCGYIFPKICERLNISQPGLYPLISIAWLFMIFGLSITLNGNGYLSIYIAGILTNKFAFPYKSHIIAFHDAIAWMMQILVFLVLGLLVFPSQLPEIALPALCLVLVLMFVARPVSVFVSLANSKYNKNEKAFISWVGLRGAVPIILATYPFVYELEQSQLIFNIVFFMVLVSVLVQGTTLGFAARHLGIVEEDEKD</sequence>
<gene>
    <name evidence="11" type="ORF">CQA43_04870</name>
</gene>
<feature type="transmembrane region" description="Helical" evidence="9">
    <location>
        <begin position="371"/>
        <end position="391"/>
    </location>
</feature>
<dbReference type="InterPro" id="IPR038770">
    <property type="entry name" value="Na+/solute_symporter_sf"/>
</dbReference>
<evidence type="ECO:0000256" key="2">
    <source>
        <dbReference type="ARBA" id="ARBA00022448"/>
    </source>
</evidence>
<accession>A0A3D8ICU4</accession>
<dbReference type="GO" id="GO:0005886">
    <property type="term" value="C:plasma membrane"/>
    <property type="evidence" value="ECO:0007669"/>
    <property type="project" value="UniProtKB-SubCell"/>
</dbReference>
<dbReference type="RefSeq" id="WP_115551496.1">
    <property type="nucleotide sequence ID" value="NZ_CAOPHJ010000011.1"/>
</dbReference>
<protein>
    <submittedName>
        <fullName evidence="11">Potassium/proton antiporter</fullName>
    </submittedName>
</protein>